<name>A0A9P4TTY8_9PEZI</name>
<gene>
    <name evidence="2" type="ORF">EJ08DRAFT_482486</name>
</gene>
<sequence>MSFGFSVGDVFVCSKAAYSAYTALKNAPEEFAELSLEVLSLNQTLHALSEEASSPSSIILLASPQRQESLRLLLDNCRKGLTQLELLVVKSKSLGASEKTRFLEHVRFAAKGKQGPRDKLAIHTASINIFLTSLTHSSLGRLELLIRNAINGTALTISPDQEIWSSISKDLAINGIDAKDVDRLRHEIVAYTRHLVKGGEPFWKKGANVRPPRPDQSVGSAPPAYTPPSNSYSQSDTYPSQNYASAAPPQSRPQHVPHSQTPPGQSAPPARYAPTSHAAPQSENAGDVVSSLPYRYQPETKPQSSLPQQIPATGQSSGPQGRNSAPQGNPFGVPSSFAQQAASTTGSTPGINTKPDGRTCLDENANKSRYSFGTPGSGSAGRVSGSVSEFGQLGQSSSIFGGANSSGAGTPGTPSSNVVPKPLFGNTSGNLPAMGKGLFGSAPMQQDQASKPSFGDGFGSNQRQQQQSQVQPNGSSDFFGSHPYPASTNASGGLFGNAQQQPASTQSGSLFGSVGGQPILSGGLFGSAQPTESAEVVELKDLFDHMFDLDDAIPEIVDTSGGAIQSVELLPQSYQSYTSLPSSSPQQTYVHQAGNTFTPPTPYSANRGSPYITQVYANTLPAEAVSSTQPIQPSMNPSAPSNADRAIRDQLYVMITQLRRSQALNEYTPTVEALAAAIPDRIAQLRGAGVTIIQCDLCHLPIEDYHYHCDVCANGDWDACSFCIDQGKKCAGRHVLSERSGRVWGGQMYWINI</sequence>
<feature type="compositionally biased region" description="Basic and acidic residues" evidence="1">
    <location>
        <begin position="355"/>
        <end position="366"/>
    </location>
</feature>
<protein>
    <submittedName>
        <fullName evidence="2">Uncharacterized protein</fullName>
    </submittedName>
</protein>
<dbReference type="AlphaFoldDB" id="A0A9P4TTY8"/>
<evidence type="ECO:0000313" key="2">
    <source>
        <dbReference type="EMBL" id="KAF2422164.1"/>
    </source>
</evidence>
<feature type="compositionally biased region" description="Polar residues" evidence="1">
    <location>
        <begin position="300"/>
        <end position="327"/>
    </location>
</feature>
<feature type="compositionally biased region" description="Low complexity" evidence="1">
    <location>
        <begin position="405"/>
        <end position="416"/>
    </location>
</feature>
<keyword evidence="3" id="KW-1185">Reference proteome</keyword>
<dbReference type="SUPFAM" id="SSF57850">
    <property type="entry name" value="RING/U-box"/>
    <property type="match status" value="1"/>
</dbReference>
<organism evidence="2 3">
    <name type="scientific">Tothia fuscella</name>
    <dbReference type="NCBI Taxonomy" id="1048955"/>
    <lineage>
        <taxon>Eukaryota</taxon>
        <taxon>Fungi</taxon>
        <taxon>Dikarya</taxon>
        <taxon>Ascomycota</taxon>
        <taxon>Pezizomycotina</taxon>
        <taxon>Dothideomycetes</taxon>
        <taxon>Pleosporomycetidae</taxon>
        <taxon>Venturiales</taxon>
        <taxon>Cylindrosympodiaceae</taxon>
        <taxon>Tothia</taxon>
    </lineage>
</organism>
<feature type="compositionally biased region" description="Polar residues" evidence="1">
    <location>
        <begin position="486"/>
        <end position="510"/>
    </location>
</feature>
<dbReference type="Proteomes" id="UP000800235">
    <property type="component" value="Unassembled WGS sequence"/>
</dbReference>
<feature type="region of interest" description="Disordered" evidence="1">
    <location>
        <begin position="201"/>
        <end position="511"/>
    </location>
</feature>
<dbReference type="EMBL" id="MU007092">
    <property type="protein sequence ID" value="KAF2422164.1"/>
    <property type="molecule type" value="Genomic_DNA"/>
</dbReference>
<comment type="caution">
    <text evidence="2">The sequence shown here is derived from an EMBL/GenBank/DDBJ whole genome shotgun (WGS) entry which is preliminary data.</text>
</comment>
<proteinExistence type="predicted"/>
<feature type="compositionally biased region" description="Low complexity" evidence="1">
    <location>
        <begin position="462"/>
        <end position="471"/>
    </location>
</feature>
<feature type="compositionally biased region" description="Polar residues" evidence="1">
    <location>
        <begin position="336"/>
        <end position="351"/>
    </location>
</feature>
<reference evidence="2" key="1">
    <citation type="journal article" date="2020" name="Stud. Mycol.">
        <title>101 Dothideomycetes genomes: a test case for predicting lifestyles and emergence of pathogens.</title>
        <authorList>
            <person name="Haridas S."/>
            <person name="Albert R."/>
            <person name="Binder M."/>
            <person name="Bloem J."/>
            <person name="Labutti K."/>
            <person name="Salamov A."/>
            <person name="Andreopoulos B."/>
            <person name="Baker S."/>
            <person name="Barry K."/>
            <person name="Bills G."/>
            <person name="Bluhm B."/>
            <person name="Cannon C."/>
            <person name="Castanera R."/>
            <person name="Culley D."/>
            <person name="Daum C."/>
            <person name="Ezra D."/>
            <person name="Gonzalez J."/>
            <person name="Henrissat B."/>
            <person name="Kuo A."/>
            <person name="Liang C."/>
            <person name="Lipzen A."/>
            <person name="Lutzoni F."/>
            <person name="Magnuson J."/>
            <person name="Mondo S."/>
            <person name="Nolan M."/>
            <person name="Ohm R."/>
            <person name="Pangilinan J."/>
            <person name="Park H.-J."/>
            <person name="Ramirez L."/>
            <person name="Alfaro M."/>
            <person name="Sun H."/>
            <person name="Tritt A."/>
            <person name="Yoshinaga Y."/>
            <person name="Zwiers L.-H."/>
            <person name="Turgeon B."/>
            <person name="Goodwin S."/>
            <person name="Spatafora J."/>
            <person name="Crous P."/>
            <person name="Grigoriev I."/>
        </authorList>
    </citation>
    <scope>NUCLEOTIDE SEQUENCE</scope>
    <source>
        <strain evidence="2">CBS 130266</strain>
    </source>
</reference>
<feature type="compositionally biased region" description="Polar residues" evidence="1">
    <location>
        <begin position="227"/>
        <end position="244"/>
    </location>
</feature>
<evidence type="ECO:0000256" key="1">
    <source>
        <dbReference type="SAM" id="MobiDB-lite"/>
    </source>
</evidence>
<accession>A0A9P4TTY8</accession>
<evidence type="ECO:0000313" key="3">
    <source>
        <dbReference type="Proteomes" id="UP000800235"/>
    </source>
</evidence>
<dbReference type="OrthoDB" id="5404564at2759"/>